<protein>
    <submittedName>
        <fullName evidence="1">Uncharacterized protein</fullName>
    </submittedName>
</protein>
<dbReference type="OrthoDB" id="1397804at2759"/>
<evidence type="ECO:0000313" key="2">
    <source>
        <dbReference type="Proteomes" id="UP000585474"/>
    </source>
</evidence>
<comment type="caution">
    <text evidence="1">The sequence shown here is derived from an EMBL/GenBank/DDBJ whole genome shotgun (WGS) entry which is preliminary data.</text>
</comment>
<dbReference type="EMBL" id="BJWL01000028">
    <property type="protein sequence ID" value="GFZ20273.1"/>
    <property type="molecule type" value="Genomic_DNA"/>
</dbReference>
<sequence length="169" mass="17613">MNPQAFPAELGDGKGNKTVCVMVVGGQQRGEWARLQRKGGGVSVEVGQSWISTVAGGGRRWGRRKKGLILGAGGCLAAGLEIMRGIEGPKEKGLGCSLGSERLGMLSSCLETMRGIEGPKEKGLGCSLGSERRETVRSIPGVGVRALRGSFPSTILKTLPGSNFETVDS</sequence>
<keyword evidence="2" id="KW-1185">Reference proteome</keyword>
<accession>A0A7J0HB01</accession>
<dbReference type="Proteomes" id="UP000585474">
    <property type="component" value="Unassembled WGS sequence"/>
</dbReference>
<reference evidence="1 2" key="1">
    <citation type="submission" date="2019-07" db="EMBL/GenBank/DDBJ databases">
        <title>De Novo Assembly of kiwifruit Actinidia rufa.</title>
        <authorList>
            <person name="Sugita-Konishi S."/>
            <person name="Sato K."/>
            <person name="Mori E."/>
            <person name="Abe Y."/>
            <person name="Kisaki G."/>
            <person name="Hamano K."/>
            <person name="Suezawa K."/>
            <person name="Otani M."/>
            <person name="Fukuda T."/>
            <person name="Manabe T."/>
            <person name="Gomi K."/>
            <person name="Tabuchi M."/>
            <person name="Akimitsu K."/>
            <person name="Kataoka I."/>
        </authorList>
    </citation>
    <scope>NUCLEOTIDE SEQUENCE [LARGE SCALE GENOMIC DNA]</scope>
    <source>
        <strain evidence="2">cv. Fuchu</strain>
    </source>
</reference>
<gene>
    <name evidence="1" type="ORF">Acr_28g0009780</name>
</gene>
<dbReference type="AlphaFoldDB" id="A0A7J0HB01"/>
<evidence type="ECO:0000313" key="1">
    <source>
        <dbReference type="EMBL" id="GFZ20273.1"/>
    </source>
</evidence>
<organism evidence="1 2">
    <name type="scientific">Actinidia rufa</name>
    <dbReference type="NCBI Taxonomy" id="165716"/>
    <lineage>
        <taxon>Eukaryota</taxon>
        <taxon>Viridiplantae</taxon>
        <taxon>Streptophyta</taxon>
        <taxon>Embryophyta</taxon>
        <taxon>Tracheophyta</taxon>
        <taxon>Spermatophyta</taxon>
        <taxon>Magnoliopsida</taxon>
        <taxon>eudicotyledons</taxon>
        <taxon>Gunneridae</taxon>
        <taxon>Pentapetalae</taxon>
        <taxon>asterids</taxon>
        <taxon>Ericales</taxon>
        <taxon>Actinidiaceae</taxon>
        <taxon>Actinidia</taxon>
    </lineage>
</organism>
<name>A0A7J0HB01_9ERIC</name>
<proteinExistence type="predicted"/>